<feature type="transmembrane region" description="Helical" evidence="1">
    <location>
        <begin position="56"/>
        <end position="75"/>
    </location>
</feature>
<dbReference type="InParanoid" id="A0A2T0GS21"/>
<organism evidence="2 3">
    <name type="scientific">Actinopolyspora mortivallis</name>
    <dbReference type="NCBI Taxonomy" id="33906"/>
    <lineage>
        <taxon>Bacteria</taxon>
        <taxon>Bacillati</taxon>
        <taxon>Actinomycetota</taxon>
        <taxon>Actinomycetes</taxon>
        <taxon>Actinopolysporales</taxon>
        <taxon>Actinopolysporaceae</taxon>
        <taxon>Actinopolyspora</taxon>
    </lineage>
</organism>
<reference evidence="2 3" key="1">
    <citation type="submission" date="2018-03" db="EMBL/GenBank/DDBJ databases">
        <title>Actinopolyspora mortivallis from Sahara, screening for active biomolecules.</title>
        <authorList>
            <person name="Selama O."/>
            <person name="Wellington E.M.H."/>
            <person name="Hacene H."/>
        </authorList>
    </citation>
    <scope>NUCLEOTIDE SEQUENCE [LARGE SCALE GENOMIC DNA]</scope>
    <source>
        <strain evidence="2 3">M5A</strain>
    </source>
</reference>
<evidence type="ECO:0008006" key="4">
    <source>
        <dbReference type="Google" id="ProtNLM"/>
    </source>
</evidence>
<evidence type="ECO:0000313" key="2">
    <source>
        <dbReference type="EMBL" id="PRW61897.1"/>
    </source>
</evidence>
<dbReference type="EMBL" id="PVSR01000050">
    <property type="protein sequence ID" value="PRW61897.1"/>
    <property type="molecule type" value="Genomic_DNA"/>
</dbReference>
<keyword evidence="1" id="KW-1133">Transmembrane helix</keyword>
<name>A0A2T0GS21_ACTMO</name>
<sequence length="249" mass="26487">MTLISVERMKLFSTRSPWWCIVVALGLAIGFAALFTSQLGGEMPTSVAMTQQGNQFGLIVVMVMAALAVTTEYRFGTIRATFQAMPNRVAVMLAKTAVVAALALLIGELAAFGSWGMGWVFAPDQSLALDTAAEWRQVAGPGLVFAGAAVFALAVGILVRQTAGAVTLVMIWALLAESLIQLIPTIGDDIYEWLPFAAAFRFMSGGGNSPMSQPLSEMPIGPWPSLVYFLAIAFGLLVVSLVTVHKRDA</sequence>
<gene>
    <name evidence="2" type="ORF">CEP50_18210</name>
</gene>
<evidence type="ECO:0000256" key="1">
    <source>
        <dbReference type="SAM" id="Phobius"/>
    </source>
</evidence>
<feature type="transmembrane region" description="Helical" evidence="1">
    <location>
        <begin position="138"/>
        <end position="159"/>
    </location>
</feature>
<proteinExistence type="predicted"/>
<evidence type="ECO:0000313" key="3">
    <source>
        <dbReference type="Proteomes" id="UP000239352"/>
    </source>
</evidence>
<feature type="transmembrane region" description="Helical" evidence="1">
    <location>
        <begin position="96"/>
        <end position="118"/>
    </location>
</feature>
<protein>
    <recommendedName>
        <fullName evidence="4">ABC transporter permease</fullName>
    </recommendedName>
</protein>
<comment type="caution">
    <text evidence="2">The sequence shown here is derived from an EMBL/GenBank/DDBJ whole genome shotgun (WGS) entry which is preliminary data.</text>
</comment>
<dbReference type="RefSeq" id="WP_106115155.1">
    <property type="nucleotide sequence ID" value="NZ_PVSR01000050.1"/>
</dbReference>
<keyword evidence="3" id="KW-1185">Reference proteome</keyword>
<feature type="transmembrane region" description="Helical" evidence="1">
    <location>
        <begin position="226"/>
        <end position="244"/>
    </location>
</feature>
<dbReference type="Proteomes" id="UP000239352">
    <property type="component" value="Unassembled WGS sequence"/>
</dbReference>
<dbReference type="AlphaFoldDB" id="A0A2T0GS21"/>
<keyword evidence="1" id="KW-0812">Transmembrane</keyword>
<keyword evidence="1" id="KW-0472">Membrane</keyword>
<dbReference type="STRING" id="1050202.GCA_000384035_03846"/>
<feature type="transmembrane region" description="Helical" evidence="1">
    <location>
        <begin position="18"/>
        <end position="36"/>
    </location>
</feature>
<accession>A0A2T0GS21</accession>
<feature type="transmembrane region" description="Helical" evidence="1">
    <location>
        <begin position="166"/>
        <end position="186"/>
    </location>
</feature>